<feature type="compositionally biased region" description="Polar residues" evidence="10">
    <location>
        <begin position="339"/>
        <end position="352"/>
    </location>
</feature>
<dbReference type="Proteomes" id="UP000700596">
    <property type="component" value="Unassembled WGS sequence"/>
</dbReference>
<dbReference type="PANTHER" id="PTHR14456">
    <property type="entry name" value="INOSITOL POLYPHOSPHATE KINASE 1"/>
    <property type="match status" value="1"/>
</dbReference>
<evidence type="ECO:0000256" key="4">
    <source>
        <dbReference type="ARBA" id="ARBA00014846"/>
    </source>
</evidence>
<dbReference type="PANTHER" id="PTHR14456:SF2">
    <property type="entry name" value="INOSITOL-PENTAKISPHOSPHATE 2-KINASE"/>
    <property type="match status" value="1"/>
</dbReference>
<keyword evidence="12" id="KW-1185">Reference proteome</keyword>
<proteinExistence type="inferred from homology"/>
<reference evidence="11" key="1">
    <citation type="journal article" date="2021" name="Nat. Commun.">
        <title>Genetic determinants of endophytism in the Arabidopsis root mycobiome.</title>
        <authorList>
            <person name="Mesny F."/>
            <person name="Miyauchi S."/>
            <person name="Thiergart T."/>
            <person name="Pickel B."/>
            <person name="Atanasova L."/>
            <person name="Karlsson M."/>
            <person name="Huettel B."/>
            <person name="Barry K.W."/>
            <person name="Haridas S."/>
            <person name="Chen C."/>
            <person name="Bauer D."/>
            <person name="Andreopoulos W."/>
            <person name="Pangilinan J."/>
            <person name="LaButti K."/>
            <person name="Riley R."/>
            <person name="Lipzen A."/>
            <person name="Clum A."/>
            <person name="Drula E."/>
            <person name="Henrissat B."/>
            <person name="Kohler A."/>
            <person name="Grigoriev I.V."/>
            <person name="Martin F.M."/>
            <person name="Hacquard S."/>
        </authorList>
    </citation>
    <scope>NUCLEOTIDE SEQUENCE</scope>
    <source>
        <strain evidence="11">MPI-CAGE-CH-0243</strain>
    </source>
</reference>
<dbReference type="OrthoDB" id="272370at2759"/>
<feature type="region of interest" description="Disordered" evidence="10">
    <location>
        <begin position="336"/>
        <end position="357"/>
    </location>
</feature>
<sequence length="458" mass="51354">MSLTLTMEHDSVPTTKEPTAPMDIASSQSPISIVYHKVTTDSSDSKGTSLISLKYLAEGAANVVFSFHPYKAETGRSDAFEVLNHTAVGQVLRISKGIDKALTGTQVMKDFEETIIPIFRQKKTSHHLLDLQVVNLPAELIEEANRLISSHTSSRGTMIPPDTAVGLLMPNMSSVPGESLTIEIKPKWLLQSPTAPEEASYRCRTCALRAQKQAQKKNRTSPKLEDGYVCPLKFPIGNPTDIQPFMHHKILRENERLEGNPLHPTIETRVVDAMTEYFSPEYPGYKLINCIRKLQEQHDPQGVTTRSFFADAAENAREILGIINLGQGPLLFTRPPPHQRSTPLPQPSTSNITEEKARAEEDIKVLEELDKNLRVAMSLRDCSLFVRANYSGDVVSVEAKLVDLDLKSERKISEWERKETQLINGLYYKGLGGGQLDRDYTEDCLVAERWRAHVPRNW</sequence>
<evidence type="ECO:0000313" key="11">
    <source>
        <dbReference type="EMBL" id="KAH7112889.1"/>
    </source>
</evidence>
<keyword evidence="5 9" id="KW-0808">Transferase</keyword>
<feature type="region of interest" description="Disordered" evidence="10">
    <location>
        <begin position="1"/>
        <end position="23"/>
    </location>
</feature>
<keyword evidence="7 9" id="KW-0418">Kinase</keyword>
<dbReference type="EMBL" id="JAGMWT010000020">
    <property type="protein sequence ID" value="KAH7112889.1"/>
    <property type="molecule type" value="Genomic_DNA"/>
</dbReference>
<comment type="catalytic activity">
    <reaction evidence="9">
        <text>1D-myo-inositol 1,3,4,5,6-pentakisphosphate + ATP = 1D-myo-inositol hexakisphosphate + ADP + H(+)</text>
        <dbReference type="Rhea" id="RHEA:20313"/>
        <dbReference type="ChEBI" id="CHEBI:15378"/>
        <dbReference type="ChEBI" id="CHEBI:30616"/>
        <dbReference type="ChEBI" id="CHEBI:57733"/>
        <dbReference type="ChEBI" id="CHEBI:58130"/>
        <dbReference type="ChEBI" id="CHEBI:456216"/>
        <dbReference type="EC" id="2.7.1.158"/>
    </reaction>
</comment>
<protein>
    <recommendedName>
        <fullName evidence="4 9">Inositol-pentakisphosphate 2-kinase</fullName>
        <ecNumber evidence="3 9">2.7.1.158</ecNumber>
    </recommendedName>
</protein>
<organism evidence="11 12">
    <name type="scientific">Dendryphion nanum</name>
    <dbReference type="NCBI Taxonomy" id="256645"/>
    <lineage>
        <taxon>Eukaryota</taxon>
        <taxon>Fungi</taxon>
        <taxon>Dikarya</taxon>
        <taxon>Ascomycota</taxon>
        <taxon>Pezizomycotina</taxon>
        <taxon>Dothideomycetes</taxon>
        <taxon>Pleosporomycetidae</taxon>
        <taxon>Pleosporales</taxon>
        <taxon>Torulaceae</taxon>
        <taxon>Dendryphion</taxon>
    </lineage>
</organism>
<comment type="caution">
    <text evidence="11">The sequence shown here is derived from an EMBL/GenBank/DDBJ whole genome shotgun (WGS) entry which is preliminary data.</text>
</comment>
<comment type="function">
    <text evidence="9">Phosphorylates Ins(1,3,4,5,6)P5 at position 2 to form Ins(1,2,3,4,5,6)P6 (InsP6 or phytate).</text>
</comment>
<evidence type="ECO:0000256" key="6">
    <source>
        <dbReference type="ARBA" id="ARBA00022741"/>
    </source>
</evidence>
<evidence type="ECO:0000256" key="2">
    <source>
        <dbReference type="ARBA" id="ARBA00008305"/>
    </source>
</evidence>
<dbReference type="Pfam" id="PF06090">
    <property type="entry name" value="Ins_P5_2-kin"/>
    <property type="match status" value="1"/>
</dbReference>
<evidence type="ECO:0000313" key="12">
    <source>
        <dbReference type="Proteomes" id="UP000700596"/>
    </source>
</evidence>
<evidence type="ECO:0000256" key="3">
    <source>
        <dbReference type="ARBA" id="ARBA00012023"/>
    </source>
</evidence>
<dbReference type="EC" id="2.7.1.158" evidence="3 9"/>
<gene>
    <name evidence="11" type="ORF">B0J11DRAFT_542180</name>
</gene>
<dbReference type="AlphaFoldDB" id="A0A9P9D5R1"/>
<evidence type="ECO:0000256" key="5">
    <source>
        <dbReference type="ARBA" id="ARBA00022679"/>
    </source>
</evidence>
<dbReference type="InterPro" id="IPR009286">
    <property type="entry name" value="Ins_P5_2-kin"/>
</dbReference>
<evidence type="ECO:0000256" key="7">
    <source>
        <dbReference type="ARBA" id="ARBA00022777"/>
    </source>
</evidence>
<comment type="domain">
    <text evidence="9">The EXKPK motif is conserved in inositol-pentakisphosphate 2-kinases of both family 1 and 2.</text>
</comment>
<evidence type="ECO:0000256" key="1">
    <source>
        <dbReference type="ARBA" id="ARBA00003979"/>
    </source>
</evidence>
<comment type="similarity">
    <text evidence="2">Belongs to the IPK1 type 1 family.</text>
</comment>
<dbReference type="GO" id="GO:0032958">
    <property type="term" value="P:inositol phosphate biosynthetic process"/>
    <property type="evidence" value="ECO:0007669"/>
    <property type="project" value="TreeGrafter"/>
</dbReference>
<dbReference type="GO" id="GO:0005524">
    <property type="term" value="F:ATP binding"/>
    <property type="evidence" value="ECO:0007669"/>
    <property type="project" value="UniProtKB-KW"/>
</dbReference>
<dbReference type="GO" id="GO:0005634">
    <property type="term" value="C:nucleus"/>
    <property type="evidence" value="ECO:0007669"/>
    <property type="project" value="TreeGrafter"/>
</dbReference>
<name>A0A9P9D5R1_9PLEO</name>
<dbReference type="GO" id="GO:0035299">
    <property type="term" value="F:inositol-1,3,4,5,6-pentakisphosphate 2-kinase activity"/>
    <property type="evidence" value="ECO:0007669"/>
    <property type="project" value="UniProtKB-EC"/>
</dbReference>
<evidence type="ECO:0000256" key="10">
    <source>
        <dbReference type="SAM" id="MobiDB-lite"/>
    </source>
</evidence>
<evidence type="ECO:0000256" key="9">
    <source>
        <dbReference type="RuleBase" id="RU364126"/>
    </source>
</evidence>
<comment type="function">
    <text evidence="1">Has kinase activity and phosphorylates inositol-1,3,4,5,6-pentakisphosphate (Ins(1,3,4,5,6)P5) to produce 1,2,3,4,5,6-hexakisphosphate (InsP6), also known as phytate.</text>
</comment>
<accession>A0A9P9D5R1</accession>
<keyword evidence="6 9" id="KW-0547">Nucleotide-binding</keyword>
<evidence type="ECO:0000256" key="8">
    <source>
        <dbReference type="ARBA" id="ARBA00022840"/>
    </source>
</evidence>
<keyword evidence="8 9" id="KW-0067">ATP-binding</keyword>